<organism evidence="1">
    <name type="scientific">Arundo donax</name>
    <name type="common">Giant reed</name>
    <name type="synonym">Donax arundinaceus</name>
    <dbReference type="NCBI Taxonomy" id="35708"/>
    <lineage>
        <taxon>Eukaryota</taxon>
        <taxon>Viridiplantae</taxon>
        <taxon>Streptophyta</taxon>
        <taxon>Embryophyta</taxon>
        <taxon>Tracheophyta</taxon>
        <taxon>Spermatophyta</taxon>
        <taxon>Magnoliopsida</taxon>
        <taxon>Liliopsida</taxon>
        <taxon>Poales</taxon>
        <taxon>Poaceae</taxon>
        <taxon>PACMAD clade</taxon>
        <taxon>Arundinoideae</taxon>
        <taxon>Arundineae</taxon>
        <taxon>Arundo</taxon>
    </lineage>
</organism>
<sequence>MLLVELDLIQNACYKKTSVLSHVMVI</sequence>
<dbReference type="EMBL" id="GBRH01241478">
    <property type="protein sequence ID" value="JAD56417.1"/>
    <property type="molecule type" value="Transcribed_RNA"/>
</dbReference>
<proteinExistence type="predicted"/>
<evidence type="ECO:0000313" key="1">
    <source>
        <dbReference type="EMBL" id="JAD56417.1"/>
    </source>
</evidence>
<dbReference type="AlphaFoldDB" id="A0A0A9BAT7"/>
<name>A0A0A9BAT7_ARUDO</name>
<reference evidence="1" key="1">
    <citation type="submission" date="2014-09" db="EMBL/GenBank/DDBJ databases">
        <authorList>
            <person name="Magalhaes I.L.F."/>
            <person name="Oliveira U."/>
            <person name="Santos F.R."/>
            <person name="Vidigal T.H.D.A."/>
            <person name="Brescovit A.D."/>
            <person name="Santos A.J."/>
        </authorList>
    </citation>
    <scope>NUCLEOTIDE SEQUENCE</scope>
    <source>
        <tissue evidence="1">Shoot tissue taken approximately 20 cm above the soil surface</tissue>
    </source>
</reference>
<protein>
    <submittedName>
        <fullName evidence="1">Uncharacterized protein</fullName>
    </submittedName>
</protein>
<reference evidence="1" key="2">
    <citation type="journal article" date="2015" name="Data Brief">
        <title>Shoot transcriptome of the giant reed, Arundo donax.</title>
        <authorList>
            <person name="Barrero R.A."/>
            <person name="Guerrero F.D."/>
            <person name="Moolhuijzen P."/>
            <person name="Goolsby J.A."/>
            <person name="Tidwell J."/>
            <person name="Bellgard S.E."/>
            <person name="Bellgard M.I."/>
        </authorList>
    </citation>
    <scope>NUCLEOTIDE SEQUENCE</scope>
    <source>
        <tissue evidence="1">Shoot tissue taken approximately 20 cm above the soil surface</tissue>
    </source>
</reference>
<accession>A0A0A9BAT7</accession>